<dbReference type="Pfam" id="PF16167">
    <property type="entry name" value="DUF4871"/>
    <property type="match status" value="1"/>
</dbReference>
<dbReference type="InterPro" id="IPR032366">
    <property type="entry name" value="DUF4871"/>
</dbReference>
<feature type="compositionally biased region" description="Polar residues" evidence="1">
    <location>
        <begin position="127"/>
        <end position="136"/>
    </location>
</feature>
<feature type="region of interest" description="Disordered" evidence="1">
    <location>
        <begin position="1"/>
        <end position="35"/>
    </location>
</feature>
<accession>A0A927CDC1</accession>
<keyword evidence="2" id="KW-0812">Transmembrane</keyword>
<dbReference type="RefSeq" id="WP_190930142.1">
    <property type="nucleotide sequence ID" value="NZ_JACXJA010000030.1"/>
</dbReference>
<feature type="compositionally biased region" description="Basic and acidic residues" evidence="1">
    <location>
        <begin position="1"/>
        <end position="32"/>
    </location>
</feature>
<evidence type="ECO:0000256" key="1">
    <source>
        <dbReference type="SAM" id="MobiDB-lite"/>
    </source>
</evidence>
<dbReference type="EMBL" id="JACXJA010000030">
    <property type="protein sequence ID" value="MBD2864517.1"/>
    <property type="molecule type" value="Genomic_DNA"/>
</dbReference>
<organism evidence="3 4">
    <name type="scientific">Paenibacillus oceani</name>
    <dbReference type="NCBI Taxonomy" id="2772510"/>
    <lineage>
        <taxon>Bacteria</taxon>
        <taxon>Bacillati</taxon>
        <taxon>Bacillota</taxon>
        <taxon>Bacilli</taxon>
        <taxon>Bacillales</taxon>
        <taxon>Paenibacillaceae</taxon>
        <taxon>Paenibacillus</taxon>
    </lineage>
</organism>
<gene>
    <name evidence="3" type="ORF">IDH45_21235</name>
</gene>
<name>A0A927CDC1_9BACL</name>
<protein>
    <submittedName>
        <fullName evidence="3">DUF4871 domain-containing protein</fullName>
    </submittedName>
</protein>
<evidence type="ECO:0000256" key="2">
    <source>
        <dbReference type="SAM" id="Phobius"/>
    </source>
</evidence>
<comment type="caution">
    <text evidence="3">The sequence shown here is derived from an EMBL/GenBank/DDBJ whole genome shotgun (WGS) entry which is preliminary data.</text>
</comment>
<proteinExistence type="predicted"/>
<keyword evidence="2" id="KW-0472">Membrane</keyword>
<reference evidence="3" key="1">
    <citation type="submission" date="2020-09" db="EMBL/GenBank/DDBJ databases">
        <title>A novel bacterium of genus Paenibacillus, isolated from South China Sea.</title>
        <authorList>
            <person name="Huang H."/>
            <person name="Mo K."/>
            <person name="Hu Y."/>
        </authorList>
    </citation>
    <scope>NUCLEOTIDE SEQUENCE</scope>
    <source>
        <strain evidence="3">IB182363</strain>
    </source>
</reference>
<evidence type="ECO:0000313" key="3">
    <source>
        <dbReference type="EMBL" id="MBD2864517.1"/>
    </source>
</evidence>
<dbReference type="AlphaFoldDB" id="A0A927CDC1"/>
<feature type="transmembrane region" description="Helical" evidence="2">
    <location>
        <begin position="77"/>
        <end position="96"/>
    </location>
</feature>
<sequence>MTGNNSEDRHEGNRQKQRGMKEREKERRRAAETKPAWYAGLKRTPYFGEGLNAQQKEQVLGRVRLERERGYLRRRNPLALAAAVTVAGVLLALVLMRTVEWSPIYTGQDRTIQGGVGSNPEGRGTPRENNGNNRKTRNLYTVNNVKVLEVFPGGDYAAGTPAGSWWNFYTPFDQLKDRTIRIEGVNRETGIRITELAEMNVSEAGKAYKDFTRISTRFDLPVKGVWSFVVYMDGEPYADVVFDVPDAPWQVSPTFRSGAYDLHGVKGKLGFIDLGFTAGKANKYMWHFWGNESELEGKLRIIAVHKDSNRVVDVFEGESAGTPLNGADAAAPTMMSLPEPGLWRLMAFIGDRLHGSVVVEVKAAAGGSGAP</sequence>
<feature type="region of interest" description="Disordered" evidence="1">
    <location>
        <begin position="109"/>
        <end position="136"/>
    </location>
</feature>
<dbReference type="Gene3D" id="2.60.40.3830">
    <property type="match status" value="2"/>
</dbReference>
<evidence type="ECO:0000313" key="4">
    <source>
        <dbReference type="Proteomes" id="UP000639396"/>
    </source>
</evidence>
<keyword evidence="2" id="KW-1133">Transmembrane helix</keyword>
<dbReference type="Proteomes" id="UP000639396">
    <property type="component" value="Unassembled WGS sequence"/>
</dbReference>
<keyword evidence="4" id="KW-1185">Reference proteome</keyword>